<name>A0A2S4N611_9FLAO</name>
<keyword evidence="8" id="KW-0175">Coiled coil</keyword>
<dbReference type="OrthoDB" id="13803at2"/>
<sequence>MNKKIIGLGILILFSGTFLYAQDTIPVSKSQVLQKVIEGNLQIKIAEKNAQVAKADYKQAQSLFLPNINTSYSGISTTNPLMAFGSKLNQEILTMADFNPDLLNNPAKTQNFSTVIEIQQPLINIDGYYGRKAAKAKYEAYQLQTERIKEYLQLEVTKAYMQLQLAYNAVTVLQKAENTAKTNLKLIENYFKNGMVQKTDVLNVQVRVNDVTNQLQYAKSNVKNASDYLMFLLNEDMNGKIYKPAELFDTTFSNHTFLEFSKSRKDFLSLEKSNEAYQNMIQSNKFSLLPRLNAFGNYQLFDSKFLGTAAKGYLVGAQLSWNLFDGLKTYGKIDKAKAESQKAVLEAEQYKKQSELEFNKTNRQLLDAQNKVSLAQLALQQSQEAYRIRQNRFSQGLEKTTDLLQSETLQYQKELEYQQALFEYNFLSQYLQFLSN</sequence>
<comment type="caution">
    <text evidence="9">The sequence shown here is derived from an EMBL/GenBank/DDBJ whole genome shotgun (WGS) entry which is preliminary data.</text>
</comment>
<comment type="subcellular location">
    <subcellularLocation>
        <location evidence="1">Cell outer membrane</location>
    </subcellularLocation>
</comment>
<feature type="coiled-coil region" evidence="8">
    <location>
        <begin position="333"/>
        <end position="371"/>
    </location>
</feature>
<dbReference type="Proteomes" id="UP000237056">
    <property type="component" value="Unassembled WGS sequence"/>
</dbReference>
<dbReference type="PANTHER" id="PTHR30026:SF21">
    <property type="entry name" value="SLR1270 PROTEIN"/>
    <property type="match status" value="1"/>
</dbReference>
<protein>
    <submittedName>
        <fullName evidence="9">Outer membrane protein TolC</fullName>
    </submittedName>
</protein>
<dbReference type="PANTHER" id="PTHR30026">
    <property type="entry name" value="OUTER MEMBRANE PROTEIN TOLC"/>
    <property type="match status" value="1"/>
</dbReference>
<dbReference type="GO" id="GO:0009279">
    <property type="term" value="C:cell outer membrane"/>
    <property type="evidence" value="ECO:0007669"/>
    <property type="project" value="UniProtKB-SubCell"/>
</dbReference>
<keyword evidence="6" id="KW-0472">Membrane</keyword>
<dbReference type="GO" id="GO:0015288">
    <property type="term" value="F:porin activity"/>
    <property type="evidence" value="ECO:0007669"/>
    <property type="project" value="TreeGrafter"/>
</dbReference>
<evidence type="ECO:0000313" key="9">
    <source>
        <dbReference type="EMBL" id="POS01158.1"/>
    </source>
</evidence>
<evidence type="ECO:0000256" key="4">
    <source>
        <dbReference type="ARBA" id="ARBA00022452"/>
    </source>
</evidence>
<keyword evidence="10" id="KW-1185">Reference proteome</keyword>
<dbReference type="EMBL" id="PQNY01000013">
    <property type="protein sequence ID" value="POS01158.1"/>
    <property type="molecule type" value="Genomic_DNA"/>
</dbReference>
<keyword evidence="3" id="KW-0813">Transport</keyword>
<dbReference type="GO" id="GO:1990281">
    <property type="term" value="C:efflux pump complex"/>
    <property type="evidence" value="ECO:0007669"/>
    <property type="project" value="TreeGrafter"/>
</dbReference>
<dbReference type="InterPro" id="IPR003423">
    <property type="entry name" value="OMP_efflux"/>
</dbReference>
<evidence type="ECO:0000256" key="7">
    <source>
        <dbReference type="ARBA" id="ARBA00023237"/>
    </source>
</evidence>
<accession>A0A2S4N611</accession>
<organism evidence="9 10">
    <name type="scientific">Flavobacterium croceum DSM 17960</name>
    <dbReference type="NCBI Taxonomy" id="1121886"/>
    <lineage>
        <taxon>Bacteria</taxon>
        <taxon>Pseudomonadati</taxon>
        <taxon>Bacteroidota</taxon>
        <taxon>Flavobacteriia</taxon>
        <taxon>Flavobacteriales</taxon>
        <taxon>Flavobacteriaceae</taxon>
        <taxon>Flavobacterium</taxon>
    </lineage>
</organism>
<keyword evidence="7" id="KW-0998">Cell outer membrane</keyword>
<dbReference type="InterPro" id="IPR051906">
    <property type="entry name" value="TolC-like"/>
</dbReference>
<gene>
    <name evidence="9" type="ORF">Q361_11337</name>
</gene>
<dbReference type="Pfam" id="PF02321">
    <property type="entry name" value="OEP"/>
    <property type="match status" value="2"/>
</dbReference>
<dbReference type="SUPFAM" id="SSF56954">
    <property type="entry name" value="Outer membrane efflux proteins (OEP)"/>
    <property type="match status" value="1"/>
</dbReference>
<comment type="similarity">
    <text evidence="2">Belongs to the outer membrane factor (OMF) (TC 1.B.17) family.</text>
</comment>
<evidence type="ECO:0000256" key="3">
    <source>
        <dbReference type="ARBA" id="ARBA00022448"/>
    </source>
</evidence>
<evidence type="ECO:0000256" key="1">
    <source>
        <dbReference type="ARBA" id="ARBA00004442"/>
    </source>
</evidence>
<keyword evidence="5" id="KW-0812">Transmembrane</keyword>
<evidence type="ECO:0000256" key="2">
    <source>
        <dbReference type="ARBA" id="ARBA00007613"/>
    </source>
</evidence>
<evidence type="ECO:0000256" key="6">
    <source>
        <dbReference type="ARBA" id="ARBA00023136"/>
    </source>
</evidence>
<dbReference type="GO" id="GO:0015562">
    <property type="term" value="F:efflux transmembrane transporter activity"/>
    <property type="evidence" value="ECO:0007669"/>
    <property type="project" value="InterPro"/>
</dbReference>
<evidence type="ECO:0000313" key="10">
    <source>
        <dbReference type="Proteomes" id="UP000237056"/>
    </source>
</evidence>
<proteinExistence type="inferred from homology"/>
<dbReference type="Gene3D" id="1.20.1600.10">
    <property type="entry name" value="Outer membrane efflux proteins (OEP)"/>
    <property type="match status" value="1"/>
</dbReference>
<evidence type="ECO:0000256" key="8">
    <source>
        <dbReference type="SAM" id="Coils"/>
    </source>
</evidence>
<reference evidence="9 10" key="1">
    <citation type="submission" date="2018-01" db="EMBL/GenBank/DDBJ databases">
        <title>Genomic Encyclopedia of Type Strains, Phase I: the one thousand microbial genomes (KMG-I) project.</title>
        <authorList>
            <person name="Goeker M."/>
        </authorList>
    </citation>
    <scope>NUCLEOTIDE SEQUENCE [LARGE SCALE GENOMIC DNA]</scope>
    <source>
        <strain evidence="9 10">DSM 17960</strain>
    </source>
</reference>
<dbReference type="RefSeq" id="WP_103726647.1">
    <property type="nucleotide sequence ID" value="NZ_PQNY01000013.1"/>
</dbReference>
<keyword evidence="4" id="KW-1134">Transmembrane beta strand</keyword>
<evidence type="ECO:0000256" key="5">
    <source>
        <dbReference type="ARBA" id="ARBA00022692"/>
    </source>
</evidence>
<dbReference type="AlphaFoldDB" id="A0A2S4N611"/>